<dbReference type="OrthoDB" id="41015at2157"/>
<dbReference type="Gene3D" id="3.60.110.10">
    <property type="entry name" value="Carbon-nitrogen hydrolase"/>
    <property type="match status" value="1"/>
</dbReference>
<dbReference type="eggNOG" id="arCOG00062">
    <property type="taxonomic scope" value="Archaea"/>
</dbReference>
<dbReference type="GO" id="GO:0016746">
    <property type="term" value="F:acyltransferase activity"/>
    <property type="evidence" value="ECO:0007669"/>
    <property type="project" value="UniProtKB-KW"/>
</dbReference>
<organism evidence="2 3">
    <name type="scientific">Methanoregula boonei (strain DSM 21154 / JCM 14090 / 6A8)</name>
    <dbReference type="NCBI Taxonomy" id="456442"/>
    <lineage>
        <taxon>Archaea</taxon>
        <taxon>Methanobacteriati</taxon>
        <taxon>Methanobacteriota</taxon>
        <taxon>Stenosarchaea group</taxon>
        <taxon>Methanomicrobia</taxon>
        <taxon>Methanomicrobiales</taxon>
        <taxon>Methanoregulaceae</taxon>
        <taxon>Methanoregula</taxon>
    </lineage>
</organism>
<keyword evidence="2" id="KW-0449">Lipoprotein</keyword>
<reference evidence="3" key="1">
    <citation type="journal article" date="2015" name="Microbiology">
        <title>Genome of Methanoregula boonei 6A8 reveals adaptations to oligotrophic peatland environments.</title>
        <authorList>
            <person name="Braeuer S."/>
            <person name="Cadillo-Quiroz H."/>
            <person name="Kyrpides N."/>
            <person name="Woyke T."/>
            <person name="Goodwin L."/>
            <person name="Detter C."/>
            <person name="Podell S."/>
            <person name="Yavitt J.B."/>
            <person name="Zinder S.H."/>
        </authorList>
    </citation>
    <scope>NUCLEOTIDE SEQUENCE [LARGE SCALE GENOMIC DNA]</scope>
    <source>
        <strain evidence="3">DSM 21154 / JCM 14090 / 6A8</strain>
    </source>
</reference>
<dbReference type="InterPro" id="IPR036526">
    <property type="entry name" value="C-N_Hydrolase_sf"/>
</dbReference>
<keyword evidence="3" id="KW-1185">Reference proteome</keyword>
<protein>
    <submittedName>
        <fullName evidence="2">Nitrilase/cyanide hydratase and apolipoprotein N-acyltransferase</fullName>
    </submittedName>
</protein>
<dbReference type="RefSeq" id="WP_012106224.1">
    <property type="nucleotide sequence ID" value="NC_009712.1"/>
</dbReference>
<dbReference type="KEGG" id="mbn:Mboo_0684"/>
<dbReference type="EMBL" id="CP000780">
    <property type="protein sequence ID" value="ABS55202.1"/>
    <property type="molecule type" value="Genomic_DNA"/>
</dbReference>
<dbReference type="PANTHER" id="PTHR23088">
    <property type="entry name" value="NITRILASE-RELATED"/>
    <property type="match status" value="1"/>
</dbReference>
<evidence type="ECO:0000313" key="3">
    <source>
        <dbReference type="Proteomes" id="UP000002408"/>
    </source>
</evidence>
<proteinExistence type="predicted"/>
<dbReference type="STRING" id="456442.Mboo_0684"/>
<keyword evidence="2" id="KW-0808">Transferase</keyword>
<evidence type="ECO:0000313" key="2">
    <source>
        <dbReference type="EMBL" id="ABS55202.1"/>
    </source>
</evidence>
<dbReference type="HOGENOM" id="CLU_030130_3_1_2"/>
<name>A7I641_METB6</name>
<dbReference type="GeneID" id="5411660"/>
<keyword evidence="2" id="KW-0012">Acyltransferase</keyword>
<dbReference type="InterPro" id="IPR003010">
    <property type="entry name" value="C-N_Hydrolase"/>
</dbReference>
<accession>A7I641</accession>
<dbReference type="PROSITE" id="PS01227">
    <property type="entry name" value="UPF0012"/>
    <property type="match status" value="1"/>
</dbReference>
<dbReference type="AlphaFoldDB" id="A7I641"/>
<dbReference type="Proteomes" id="UP000002408">
    <property type="component" value="Chromosome"/>
</dbReference>
<gene>
    <name evidence="2" type="ordered locus">Mboo_0684</name>
</gene>
<dbReference type="PANTHER" id="PTHR23088:SF27">
    <property type="entry name" value="DEAMINATED GLUTATHIONE AMIDASE"/>
    <property type="match status" value="1"/>
</dbReference>
<dbReference type="Pfam" id="PF00795">
    <property type="entry name" value="CN_hydrolase"/>
    <property type="match status" value="1"/>
</dbReference>
<dbReference type="InterPro" id="IPR001110">
    <property type="entry name" value="UPF0012_CS"/>
</dbReference>
<dbReference type="PROSITE" id="PS50263">
    <property type="entry name" value="CN_HYDROLASE"/>
    <property type="match status" value="1"/>
</dbReference>
<dbReference type="SUPFAM" id="SSF56317">
    <property type="entry name" value="Carbon-nitrogen hydrolase"/>
    <property type="match status" value="1"/>
</dbReference>
<feature type="domain" description="CN hydrolase" evidence="1">
    <location>
        <begin position="1"/>
        <end position="235"/>
    </location>
</feature>
<evidence type="ECO:0000259" key="1">
    <source>
        <dbReference type="PROSITE" id="PS50263"/>
    </source>
</evidence>
<sequence>MRCCSAQISGVWEAPDETLEQVETCFFRAAREGAALISFPEQFATGWDPCSTKNTGGISGTVVNGLRELAKKHKIAVIGSFRETCLPKPRNTAIAIDRNGTILTTYAKIHLFTPGREDQAFSPGTGLATFALEGVQIGLAICYDLRFPEIFRLYRQRGVHAVIVPAAWPKSRLKHWELFIQSRAAENQMYIAGVNTSGTNPVDQYAGASMTADPHGTIIARAGTEQELLYYEIDPLIVEQARRDFPVENDRKDELYRSLGENART</sequence>